<dbReference type="AlphaFoldDB" id="A0A8H5AYU3"/>
<keyword evidence="2" id="KW-1185">Reference proteome</keyword>
<sequence>MRAANSRVYKELQVAWTSAYDAERSAASEPSANKNPGAFVESRCTSDVVQYPRMTTPRGICSHEKYVNRFSSPANANASATNPQLRRPTVAIQARFTQPTSPFLIHVGDAGIQIARMLPCSGA</sequence>
<proteinExistence type="predicted"/>
<accession>A0A8H5AYU3</accession>
<dbReference type="Proteomes" id="UP000567179">
    <property type="component" value="Unassembled WGS sequence"/>
</dbReference>
<dbReference type="EMBL" id="JAACJJ010000056">
    <property type="protein sequence ID" value="KAF5312622.1"/>
    <property type="molecule type" value="Genomic_DNA"/>
</dbReference>
<protein>
    <submittedName>
        <fullName evidence="1">Uncharacterized protein</fullName>
    </submittedName>
</protein>
<reference evidence="1 2" key="1">
    <citation type="journal article" date="2020" name="ISME J.">
        <title>Uncovering the hidden diversity of litter-decomposition mechanisms in mushroom-forming fungi.</title>
        <authorList>
            <person name="Floudas D."/>
            <person name="Bentzer J."/>
            <person name="Ahren D."/>
            <person name="Johansson T."/>
            <person name="Persson P."/>
            <person name="Tunlid A."/>
        </authorList>
    </citation>
    <scope>NUCLEOTIDE SEQUENCE [LARGE SCALE GENOMIC DNA]</scope>
    <source>
        <strain evidence="1 2">CBS 101986</strain>
    </source>
</reference>
<organism evidence="1 2">
    <name type="scientific">Psilocybe cf. subviscida</name>
    <dbReference type="NCBI Taxonomy" id="2480587"/>
    <lineage>
        <taxon>Eukaryota</taxon>
        <taxon>Fungi</taxon>
        <taxon>Dikarya</taxon>
        <taxon>Basidiomycota</taxon>
        <taxon>Agaricomycotina</taxon>
        <taxon>Agaricomycetes</taxon>
        <taxon>Agaricomycetidae</taxon>
        <taxon>Agaricales</taxon>
        <taxon>Agaricineae</taxon>
        <taxon>Strophariaceae</taxon>
        <taxon>Psilocybe</taxon>
    </lineage>
</organism>
<name>A0A8H5AYU3_9AGAR</name>
<evidence type="ECO:0000313" key="2">
    <source>
        <dbReference type="Proteomes" id="UP000567179"/>
    </source>
</evidence>
<evidence type="ECO:0000313" key="1">
    <source>
        <dbReference type="EMBL" id="KAF5312622.1"/>
    </source>
</evidence>
<comment type="caution">
    <text evidence="1">The sequence shown here is derived from an EMBL/GenBank/DDBJ whole genome shotgun (WGS) entry which is preliminary data.</text>
</comment>
<gene>
    <name evidence="1" type="ORF">D9619_003785</name>
</gene>